<dbReference type="Gene3D" id="2.60.120.620">
    <property type="entry name" value="q2cbj1_9rhob like domain"/>
    <property type="match status" value="1"/>
</dbReference>
<sequence>MTATSPGLTDRAPLADADVDAFERDGYIRLKNVLDPGLLREREPEITTKVLELNTVHAPMAERTTTQKAFLQVGNLWKHSQAAHDLVFSRRLARIAASLLQVDSVRLYADQALYKEPSGGITPWHADQYYWPLSTDRTCTVWIPLQDTPLDMGPLSFARGSHRFEFGRDLKISDESERALQEALQREDFPIDEAPYDLGDVSFHLGWTFHRAGRNTGTEPRRVMTVIYMDADIRVGPLVRPEQQNDLDVLMPGATLGDVPDTPLNPVLYP</sequence>
<dbReference type="AlphaFoldDB" id="A0A6N9YGX3"/>
<evidence type="ECO:0000313" key="2">
    <source>
        <dbReference type="Proteomes" id="UP000469185"/>
    </source>
</evidence>
<keyword evidence="1" id="KW-0560">Oxidoreductase</keyword>
<dbReference type="PANTHER" id="PTHR20883:SF48">
    <property type="entry name" value="ECTOINE DIOXYGENASE"/>
    <property type="match status" value="1"/>
</dbReference>
<keyword evidence="1" id="KW-0223">Dioxygenase</keyword>
<dbReference type="PANTHER" id="PTHR20883">
    <property type="entry name" value="PHYTANOYL-COA DIOXYGENASE DOMAIN CONTAINING 1"/>
    <property type="match status" value="1"/>
</dbReference>
<dbReference type="Pfam" id="PF05721">
    <property type="entry name" value="PhyH"/>
    <property type="match status" value="1"/>
</dbReference>
<organism evidence="1 2">
    <name type="scientific">Phytoactinopolyspora alkaliphila</name>
    <dbReference type="NCBI Taxonomy" id="1783498"/>
    <lineage>
        <taxon>Bacteria</taxon>
        <taxon>Bacillati</taxon>
        <taxon>Actinomycetota</taxon>
        <taxon>Actinomycetes</taxon>
        <taxon>Jiangellales</taxon>
        <taxon>Jiangellaceae</taxon>
        <taxon>Phytoactinopolyspora</taxon>
    </lineage>
</organism>
<evidence type="ECO:0000313" key="1">
    <source>
        <dbReference type="EMBL" id="NED94214.1"/>
    </source>
</evidence>
<proteinExistence type="predicted"/>
<dbReference type="EMBL" id="JAAGOB010000001">
    <property type="protein sequence ID" value="NED94214.1"/>
    <property type="molecule type" value="Genomic_DNA"/>
</dbReference>
<protein>
    <submittedName>
        <fullName evidence="1">Phytanoyl-CoA dioxygenase family protein</fullName>
    </submittedName>
</protein>
<reference evidence="1 2" key="1">
    <citation type="submission" date="2020-02" db="EMBL/GenBank/DDBJ databases">
        <authorList>
            <person name="Li X.-J."/>
            <person name="Feng X.-M."/>
        </authorList>
    </citation>
    <scope>NUCLEOTIDE SEQUENCE [LARGE SCALE GENOMIC DNA]</scope>
    <source>
        <strain evidence="1 2">CGMCC 4.7225</strain>
    </source>
</reference>
<comment type="caution">
    <text evidence="1">The sequence shown here is derived from an EMBL/GenBank/DDBJ whole genome shotgun (WGS) entry which is preliminary data.</text>
</comment>
<dbReference type="Proteomes" id="UP000469185">
    <property type="component" value="Unassembled WGS sequence"/>
</dbReference>
<name>A0A6N9YGX3_9ACTN</name>
<dbReference type="GO" id="GO:0016706">
    <property type="term" value="F:2-oxoglutarate-dependent dioxygenase activity"/>
    <property type="evidence" value="ECO:0007669"/>
    <property type="project" value="UniProtKB-ARBA"/>
</dbReference>
<dbReference type="RefSeq" id="WP_163815720.1">
    <property type="nucleotide sequence ID" value="NZ_JAAGOB010000001.1"/>
</dbReference>
<dbReference type="SUPFAM" id="SSF51197">
    <property type="entry name" value="Clavaminate synthase-like"/>
    <property type="match status" value="1"/>
</dbReference>
<keyword evidence="2" id="KW-1185">Reference proteome</keyword>
<dbReference type="GO" id="GO:0005506">
    <property type="term" value="F:iron ion binding"/>
    <property type="evidence" value="ECO:0007669"/>
    <property type="project" value="UniProtKB-ARBA"/>
</dbReference>
<gene>
    <name evidence="1" type="ORF">G1H11_02710</name>
</gene>
<dbReference type="InterPro" id="IPR008775">
    <property type="entry name" value="Phytyl_CoA_dOase-like"/>
</dbReference>
<accession>A0A6N9YGX3</accession>